<organism evidence="2">
    <name type="scientific">bioreactor metagenome</name>
    <dbReference type="NCBI Taxonomy" id="1076179"/>
    <lineage>
        <taxon>unclassified sequences</taxon>
        <taxon>metagenomes</taxon>
        <taxon>ecological metagenomes</taxon>
    </lineage>
</organism>
<evidence type="ECO:0000256" key="1">
    <source>
        <dbReference type="SAM" id="MobiDB-lite"/>
    </source>
</evidence>
<name>A0A644VUU8_9ZZZZ</name>
<accession>A0A644VUU8</accession>
<sequence>MSTEIKSEHGLPTPEGSHIYRNTEYTRITDPGGVAYL</sequence>
<gene>
    <name evidence="2" type="ORF">SDC9_41210</name>
</gene>
<protein>
    <submittedName>
        <fullName evidence="2">Uncharacterized protein</fullName>
    </submittedName>
</protein>
<comment type="caution">
    <text evidence="2">The sequence shown here is derived from an EMBL/GenBank/DDBJ whole genome shotgun (WGS) entry which is preliminary data.</text>
</comment>
<dbReference type="EMBL" id="VSSQ01000452">
    <property type="protein sequence ID" value="MPL95047.1"/>
    <property type="molecule type" value="Genomic_DNA"/>
</dbReference>
<proteinExistence type="predicted"/>
<feature type="region of interest" description="Disordered" evidence="1">
    <location>
        <begin position="1"/>
        <end position="24"/>
    </location>
</feature>
<reference evidence="2" key="1">
    <citation type="submission" date="2019-08" db="EMBL/GenBank/DDBJ databases">
        <authorList>
            <person name="Kucharzyk K."/>
            <person name="Murdoch R.W."/>
            <person name="Higgins S."/>
            <person name="Loffler F."/>
        </authorList>
    </citation>
    <scope>NUCLEOTIDE SEQUENCE</scope>
</reference>
<dbReference type="AlphaFoldDB" id="A0A644VUU8"/>
<evidence type="ECO:0000313" key="2">
    <source>
        <dbReference type="EMBL" id="MPL95047.1"/>
    </source>
</evidence>